<feature type="transmembrane region" description="Helical" evidence="1">
    <location>
        <begin position="214"/>
        <end position="234"/>
    </location>
</feature>
<dbReference type="GO" id="GO:0080120">
    <property type="term" value="P:CAAX-box protein maturation"/>
    <property type="evidence" value="ECO:0007669"/>
    <property type="project" value="UniProtKB-ARBA"/>
</dbReference>
<name>B4R8R3_PHEZH</name>
<dbReference type="AlphaFoldDB" id="B4R8R3"/>
<dbReference type="Pfam" id="PF02517">
    <property type="entry name" value="Rce1-like"/>
    <property type="match status" value="1"/>
</dbReference>
<dbReference type="eggNOG" id="COG1266">
    <property type="taxonomic scope" value="Bacteria"/>
</dbReference>
<evidence type="ECO:0000259" key="2">
    <source>
        <dbReference type="Pfam" id="PF02517"/>
    </source>
</evidence>
<keyword evidence="1" id="KW-1133">Transmembrane helix</keyword>
<feature type="transmembrane region" description="Helical" evidence="1">
    <location>
        <begin position="150"/>
        <end position="168"/>
    </location>
</feature>
<keyword evidence="1" id="KW-0812">Transmembrane</keyword>
<evidence type="ECO:0000313" key="3">
    <source>
        <dbReference type="EMBL" id="ACG79278.1"/>
    </source>
</evidence>
<gene>
    <name evidence="3" type="ordered locus">PHZ_c2869</name>
</gene>
<dbReference type="InterPro" id="IPR003675">
    <property type="entry name" value="Rce1/LyrA-like_dom"/>
</dbReference>
<protein>
    <recommendedName>
        <fullName evidence="2">CAAX prenyl protease 2/Lysostaphin resistance protein A-like domain-containing protein</fullName>
    </recommendedName>
</protein>
<feature type="transmembrane region" description="Helical" evidence="1">
    <location>
        <begin position="254"/>
        <end position="276"/>
    </location>
</feature>
<evidence type="ECO:0000313" key="4">
    <source>
        <dbReference type="Proteomes" id="UP000001868"/>
    </source>
</evidence>
<dbReference type="RefSeq" id="WP_012523416.1">
    <property type="nucleotide sequence ID" value="NC_011144.1"/>
</dbReference>
<sequence length="306" mass="32063">MTISLPRGRGAALVAAYAALWAAATAYLAVKGADWTFPLISMGVFGLGLTGLAVLLTRKARPPAAPVPRPKLELGALLAFLALYAVGFLGWGMGAARAALPPGQGQELLVLALKLAVHVGIPVLLLLALRAPVRPLFSAHAGRPGFWPPLVVLGLILLALLAVVSPSLRNIAALQPSAALLAWAAPATFLWLALEAGLSEEFLFRAVLQTRLAAFLKSEAGAVVVGSVLFALAHAPGLFLRGEPGVDGWSTDPLQVVAFTIATLSPISLLFGTLWARTRSLLLVVLLHASVDVLPNMPEFIETWAR</sequence>
<evidence type="ECO:0000256" key="1">
    <source>
        <dbReference type="SAM" id="Phobius"/>
    </source>
</evidence>
<dbReference type="OrthoDB" id="118729at2"/>
<feature type="transmembrane region" description="Helical" evidence="1">
    <location>
        <begin position="77"/>
        <end position="96"/>
    </location>
</feature>
<feature type="domain" description="CAAX prenyl protease 2/Lysostaphin resistance protein A-like" evidence="2">
    <location>
        <begin position="185"/>
        <end position="293"/>
    </location>
</feature>
<organism evidence="3 4">
    <name type="scientific">Phenylobacterium zucineum (strain HLK1)</name>
    <dbReference type="NCBI Taxonomy" id="450851"/>
    <lineage>
        <taxon>Bacteria</taxon>
        <taxon>Pseudomonadati</taxon>
        <taxon>Pseudomonadota</taxon>
        <taxon>Alphaproteobacteria</taxon>
        <taxon>Caulobacterales</taxon>
        <taxon>Caulobacteraceae</taxon>
        <taxon>Phenylobacterium</taxon>
    </lineage>
</organism>
<dbReference type="STRING" id="450851.PHZ_c2869"/>
<keyword evidence="1" id="KW-0472">Membrane</keyword>
<proteinExistence type="predicted"/>
<accession>B4R8R3</accession>
<dbReference type="HOGENOM" id="CLU_908681_0_0_5"/>
<feature type="transmembrane region" description="Helical" evidence="1">
    <location>
        <begin position="36"/>
        <end position="56"/>
    </location>
</feature>
<feature type="transmembrane region" description="Helical" evidence="1">
    <location>
        <begin position="174"/>
        <end position="194"/>
    </location>
</feature>
<dbReference type="Proteomes" id="UP000001868">
    <property type="component" value="Chromosome"/>
</dbReference>
<reference evidence="3 4" key="1">
    <citation type="journal article" date="2008" name="BMC Genomics">
        <title>Complete genome of Phenylobacterium zucineum - a novel facultative intracellular bacterium isolated from human erythroleukemia cell line K562.</title>
        <authorList>
            <person name="Luo Y."/>
            <person name="Xu X."/>
            <person name="Ding Z."/>
            <person name="Liu Z."/>
            <person name="Zhang B."/>
            <person name="Yan Z."/>
            <person name="Sun J."/>
            <person name="Hu S."/>
            <person name="Hu X."/>
        </authorList>
    </citation>
    <scope>NUCLEOTIDE SEQUENCE [LARGE SCALE GENOMIC DNA]</scope>
    <source>
        <strain evidence="3 4">HLK1</strain>
    </source>
</reference>
<dbReference type="EMBL" id="CP000747">
    <property type="protein sequence ID" value="ACG79278.1"/>
    <property type="molecule type" value="Genomic_DNA"/>
</dbReference>
<feature type="transmembrane region" description="Helical" evidence="1">
    <location>
        <begin position="12"/>
        <end position="30"/>
    </location>
</feature>
<feature type="transmembrane region" description="Helical" evidence="1">
    <location>
        <begin position="108"/>
        <end position="129"/>
    </location>
</feature>
<dbReference type="GO" id="GO:0004175">
    <property type="term" value="F:endopeptidase activity"/>
    <property type="evidence" value="ECO:0007669"/>
    <property type="project" value="UniProtKB-ARBA"/>
</dbReference>
<dbReference type="KEGG" id="pzu:PHZ_c2869"/>
<keyword evidence="4" id="KW-1185">Reference proteome</keyword>